<organism evidence="1 2">
    <name type="scientific">Funneliformis caledonium</name>
    <dbReference type="NCBI Taxonomy" id="1117310"/>
    <lineage>
        <taxon>Eukaryota</taxon>
        <taxon>Fungi</taxon>
        <taxon>Fungi incertae sedis</taxon>
        <taxon>Mucoromycota</taxon>
        <taxon>Glomeromycotina</taxon>
        <taxon>Glomeromycetes</taxon>
        <taxon>Glomerales</taxon>
        <taxon>Glomeraceae</taxon>
        <taxon>Funneliformis</taxon>
    </lineage>
</organism>
<sequence>MPRLTKCQKHLRKAHEVKTKHQYAKSDINTQVNIDVSESYPNINDTYFHNELKGYDDVKDLDIDNTFFYNDDNFSVHNEPLEINNAISIETQAALKEKRISNNSNNKVRNYNWNNKILDALKSMELDIKNEKTNSEVWVRLNSICLYLQFIKCNHPKMKASEIVANVAGKEIYHAKCIRS</sequence>
<gene>
    <name evidence="1" type="ORF">FCALED_LOCUS9458</name>
</gene>
<dbReference type="AlphaFoldDB" id="A0A9N9GQM4"/>
<keyword evidence="2" id="KW-1185">Reference proteome</keyword>
<name>A0A9N9GQM4_9GLOM</name>
<proteinExistence type="predicted"/>
<dbReference type="OrthoDB" id="2434281at2759"/>
<comment type="caution">
    <text evidence="1">The sequence shown here is derived from an EMBL/GenBank/DDBJ whole genome shotgun (WGS) entry which is preliminary data.</text>
</comment>
<evidence type="ECO:0000313" key="1">
    <source>
        <dbReference type="EMBL" id="CAG8619044.1"/>
    </source>
</evidence>
<dbReference type="Proteomes" id="UP000789570">
    <property type="component" value="Unassembled WGS sequence"/>
</dbReference>
<accession>A0A9N9GQM4</accession>
<dbReference type="EMBL" id="CAJVPQ010003137">
    <property type="protein sequence ID" value="CAG8619044.1"/>
    <property type="molecule type" value="Genomic_DNA"/>
</dbReference>
<protein>
    <submittedName>
        <fullName evidence="1">17206_t:CDS:1</fullName>
    </submittedName>
</protein>
<evidence type="ECO:0000313" key="2">
    <source>
        <dbReference type="Proteomes" id="UP000789570"/>
    </source>
</evidence>
<reference evidence="1" key="1">
    <citation type="submission" date="2021-06" db="EMBL/GenBank/DDBJ databases">
        <authorList>
            <person name="Kallberg Y."/>
            <person name="Tangrot J."/>
            <person name="Rosling A."/>
        </authorList>
    </citation>
    <scope>NUCLEOTIDE SEQUENCE</scope>
    <source>
        <strain evidence="1">UK204</strain>
    </source>
</reference>